<proteinExistence type="predicted"/>
<dbReference type="PROSITE" id="PS51257">
    <property type="entry name" value="PROKAR_LIPOPROTEIN"/>
    <property type="match status" value="1"/>
</dbReference>
<protein>
    <submittedName>
        <fullName evidence="2">TPR domain protein</fullName>
    </submittedName>
</protein>
<evidence type="ECO:0000313" key="3">
    <source>
        <dbReference type="Proteomes" id="UP000002534"/>
    </source>
</evidence>
<dbReference type="Proteomes" id="UP000002534">
    <property type="component" value="Chromosome"/>
</dbReference>
<keyword evidence="1" id="KW-0732">Signal</keyword>
<accession>Q3A1G3</accession>
<reference evidence="3" key="1">
    <citation type="submission" date="2005-10" db="EMBL/GenBank/DDBJ databases">
        <title>Complete sequence of Pelobacter carbinolicus DSM 2380.</title>
        <authorList>
            <person name="Copeland A."/>
            <person name="Lucas S."/>
            <person name="Lapidus A."/>
            <person name="Barry K."/>
            <person name="Detter J.C."/>
            <person name="Glavina T."/>
            <person name="Hammon N."/>
            <person name="Israni S."/>
            <person name="Pitluck S."/>
            <person name="Chertkov O."/>
            <person name="Schmutz J."/>
            <person name="Larimer F."/>
            <person name="Land M."/>
            <person name="Kyrpides N."/>
            <person name="Ivanova N."/>
            <person name="Richardson P."/>
        </authorList>
    </citation>
    <scope>NUCLEOTIDE SEQUENCE [LARGE SCALE GENOMIC DNA]</scope>
    <source>
        <strain evidence="3">DSM 2380 / NBRC 103641 / GraBd1</strain>
    </source>
</reference>
<name>Q3A1G3_SYNC1</name>
<feature type="chain" id="PRO_5004223573" evidence="1">
    <location>
        <begin position="19"/>
        <end position="137"/>
    </location>
</feature>
<dbReference type="Pfam" id="PF14559">
    <property type="entry name" value="TPR_19"/>
    <property type="match status" value="1"/>
</dbReference>
<dbReference type="InterPro" id="IPR011990">
    <property type="entry name" value="TPR-like_helical_dom_sf"/>
</dbReference>
<dbReference type="Gene3D" id="1.25.40.10">
    <property type="entry name" value="Tetratricopeptide repeat domain"/>
    <property type="match status" value="1"/>
</dbReference>
<dbReference type="KEGG" id="pca:Pcar_2556"/>
<dbReference type="OrthoDB" id="5387591at2"/>
<dbReference type="eggNOG" id="COG3063">
    <property type="taxonomic scope" value="Bacteria"/>
</dbReference>
<organism evidence="2 3">
    <name type="scientific">Syntrophotalea carbinolica (strain DSM 2380 / NBRC 103641 / GraBd1)</name>
    <name type="common">Pelobacter carbinolicus</name>
    <dbReference type="NCBI Taxonomy" id="338963"/>
    <lineage>
        <taxon>Bacteria</taxon>
        <taxon>Pseudomonadati</taxon>
        <taxon>Thermodesulfobacteriota</taxon>
        <taxon>Desulfuromonadia</taxon>
        <taxon>Desulfuromonadales</taxon>
        <taxon>Syntrophotaleaceae</taxon>
        <taxon>Syntrophotalea</taxon>
    </lineage>
</organism>
<dbReference type="HOGENOM" id="CLU_141077_0_0_7"/>
<dbReference type="EMBL" id="CP000142">
    <property type="protein sequence ID" value="ABA89794.1"/>
    <property type="molecule type" value="Genomic_DNA"/>
</dbReference>
<sequence>MTKIVFLWACLAVMLLFAGCTGLQQEPPSAAPSSNTAVAALLNKARVQSAGGRLPEASVLLERALRIEARNPLLWQELARVRLAQGQYRQAENLAAKSNTLAAGDAALRAQNWRIIGEARTRLGDLQGARAAFSNAE</sequence>
<dbReference type="SUPFAM" id="SSF48452">
    <property type="entry name" value="TPR-like"/>
    <property type="match status" value="1"/>
</dbReference>
<reference evidence="2 3" key="2">
    <citation type="journal article" date="2012" name="BMC Genomics">
        <title>The genome of Pelobacter carbinolicus reveals surprising metabolic capabilities and physiological features.</title>
        <authorList>
            <person name="Aklujkar M."/>
            <person name="Haveman S.A."/>
            <person name="Didonato R.Jr."/>
            <person name="Chertkov O."/>
            <person name="Han C.S."/>
            <person name="Land M.L."/>
            <person name="Brown P."/>
            <person name="Lovley D.R."/>
        </authorList>
    </citation>
    <scope>NUCLEOTIDE SEQUENCE [LARGE SCALE GENOMIC DNA]</scope>
    <source>
        <strain evidence="3">DSM 2380 / NBRC 103641 / GraBd1</strain>
    </source>
</reference>
<keyword evidence="3" id="KW-1185">Reference proteome</keyword>
<feature type="signal peptide" evidence="1">
    <location>
        <begin position="1"/>
        <end position="18"/>
    </location>
</feature>
<dbReference type="STRING" id="338963.Pcar_2556"/>
<gene>
    <name evidence="2" type="ordered locus">Pcar_2556</name>
</gene>
<evidence type="ECO:0000256" key="1">
    <source>
        <dbReference type="SAM" id="SignalP"/>
    </source>
</evidence>
<evidence type="ECO:0000313" key="2">
    <source>
        <dbReference type="EMBL" id="ABA89794.1"/>
    </source>
</evidence>
<dbReference type="AlphaFoldDB" id="Q3A1G3"/>
<dbReference type="RefSeq" id="WP_011342330.1">
    <property type="nucleotide sequence ID" value="NC_007498.2"/>
</dbReference>